<accession>A0A369NYU4</accession>
<reference evidence="4 5" key="1">
    <citation type="journal article" date="2018" name="Elife">
        <title>Discovery and characterization of a prevalent human gut bacterial enzyme sufficient for the inactivation of a family of plant toxins.</title>
        <authorList>
            <person name="Koppel N."/>
            <person name="Bisanz J.E."/>
            <person name="Pandelia M.E."/>
            <person name="Turnbaugh P.J."/>
            <person name="Balskus E.P."/>
        </authorList>
    </citation>
    <scope>NUCLEOTIDE SEQUENCE [LARGE SCALE GENOMIC DNA]</scope>
    <source>
        <strain evidence="4 5">OB21 GAM 11</strain>
    </source>
</reference>
<dbReference type="RefSeq" id="WP_114549488.1">
    <property type="nucleotide sequence ID" value="NZ_PPUT01000026.1"/>
</dbReference>
<protein>
    <recommendedName>
        <fullName evidence="3">MucBP domain-containing protein</fullName>
    </recommendedName>
</protein>
<evidence type="ECO:0000256" key="2">
    <source>
        <dbReference type="SAM" id="Phobius"/>
    </source>
</evidence>
<proteinExistence type="predicted"/>
<evidence type="ECO:0000313" key="4">
    <source>
        <dbReference type="EMBL" id="RDC42624.1"/>
    </source>
</evidence>
<keyword evidence="2" id="KW-0812">Transmembrane</keyword>
<sequence length="725" mass="78289">MTPMAEDGLWDLFRVENGAGKTIYIEVEKDGTIIAPRFAYAIPETQDTDPEAKDAYTSAPDYAGDATSSRIAQIVALKIAQPVPAAQDAEAPAPAPQSLQDVFGDPNNFPTYTVKVFDAKRGGDPLYAGTICPIYAKLVNDPAVPSEDEWKVLGIRTIDPDIDKFAETVGAGASYYKNLTGDTPIVFQSMATTEAGEPKAEVQDVASGKRLVVTYNQVEADAISGAVKYVDVDGNIIETEIVENLGEGKEVAIKKSFFKTTTDEAGQETTHYYRVIQRLTGSTIMLTPEQATKQIRVMEVKNTEAGAYQVTINYVDDNGNTLWTDSVDVKGKGYQYTLPNSFSMSAVTNAADAPTTDRDKGQWGVNYYTLDSWTIETNATDDNVAIGARSAETQQGNPVVAFEAGEYPAGRTVTAKYVSQATTKKVNLTVMEINGETGALIDKIHYEVTPEQTATYTPAPKNGLVPWSGNMEPITYAWEDLEKGTDVLQYVYYVPEDYTPGDTYDITVQYMNIANSQILRSETITIDPETNDFVNILGEERFSLGDDTYVRLAGQETAIRHAYFSPARTYTIYYRDVNDELSSQITIRRTQIIDTERVVMVPGTTVMTAAPVAAAPAAEGAAADAEAPATVDAGVGTGDAAAVINDDDNPLATLGGQDTGTERAIVDDENPLYSGFAQDVATSGSGMALVAAAGAVVLVAAGLGLYWWMRRRKKNEQTATDSMNA</sequence>
<evidence type="ECO:0000256" key="1">
    <source>
        <dbReference type="ARBA" id="ARBA00022737"/>
    </source>
</evidence>
<dbReference type="Proteomes" id="UP000253805">
    <property type="component" value="Unassembled WGS sequence"/>
</dbReference>
<feature type="domain" description="MucBP" evidence="3">
    <location>
        <begin position="309"/>
        <end position="378"/>
    </location>
</feature>
<evidence type="ECO:0000313" key="5">
    <source>
        <dbReference type="Proteomes" id="UP000253805"/>
    </source>
</evidence>
<keyword evidence="1" id="KW-0677">Repeat</keyword>
<comment type="caution">
    <text evidence="4">The sequence shown here is derived from an EMBL/GenBank/DDBJ whole genome shotgun (WGS) entry which is preliminary data.</text>
</comment>
<name>A0A369NYU4_9ACTN</name>
<dbReference type="EMBL" id="PPUT01000026">
    <property type="protein sequence ID" value="RDC42624.1"/>
    <property type="molecule type" value="Genomic_DNA"/>
</dbReference>
<keyword evidence="2" id="KW-0472">Membrane</keyword>
<keyword evidence="2" id="KW-1133">Transmembrane helix</keyword>
<feature type="transmembrane region" description="Helical" evidence="2">
    <location>
        <begin position="686"/>
        <end position="708"/>
    </location>
</feature>
<gene>
    <name evidence="4" type="ORF">C1850_09325</name>
</gene>
<dbReference type="AlphaFoldDB" id="A0A369NYU4"/>
<dbReference type="Pfam" id="PF06458">
    <property type="entry name" value="MucBP"/>
    <property type="match status" value="1"/>
</dbReference>
<organism evidence="4 5">
    <name type="scientific">Adlercreutzia equolifaciens subsp. celatus</name>
    <dbReference type="NCBI Taxonomy" id="394340"/>
    <lineage>
        <taxon>Bacteria</taxon>
        <taxon>Bacillati</taxon>
        <taxon>Actinomycetota</taxon>
        <taxon>Coriobacteriia</taxon>
        <taxon>Eggerthellales</taxon>
        <taxon>Eggerthellaceae</taxon>
        <taxon>Adlercreutzia</taxon>
    </lineage>
</organism>
<evidence type="ECO:0000259" key="3">
    <source>
        <dbReference type="Pfam" id="PF06458"/>
    </source>
</evidence>
<dbReference type="InterPro" id="IPR009459">
    <property type="entry name" value="MucBP_dom"/>
</dbReference>